<dbReference type="FunFam" id="3.40.605.10:FF:000007">
    <property type="entry name" value="NAD/NADP-dependent betaine aldehyde dehydrogenase"/>
    <property type="match status" value="1"/>
</dbReference>
<dbReference type="Proteomes" id="UP000258309">
    <property type="component" value="Unassembled WGS sequence"/>
</dbReference>
<feature type="active site" evidence="5">
    <location>
        <position position="253"/>
    </location>
</feature>
<protein>
    <recommendedName>
        <fullName evidence="3">aldehyde dehydrogenase (NAD(+))</fullName>
        <ecNumber evidence="3">1.2.1.3</ecNumber>
    </recommendedName>
</protein>
<evidence type="ECO:0000256" key="2">
    <source>
        <dbReference type="ARBA" id="ARBA00023002"/>
    </source>
</evidence>
<dbReference type="PANTHER" id="PTHR11699">
    <property type="entry name" value="ALDEHYDE DEHYDROGENASE-RELATED"/>
    <property type="match status" value="1"/>
</dbReference>
<evidence type="ECO:0000256" key="4">
    <source>
        <dbReference type="ARBA" id="ARBA00049194"/>
    </source>
</evidence>
<name>A0A3E2HML6_SCYLI</name>
<dbReference type="InterPro" id="IPR016162">
    <property type="entry name" value="Ald_DH_N"/>
</dbReference>
<evidence type="ECO:0000259" key="7">
    <source>
        <dbReference type="Pfam" id="PF00171"/>
    </source>
</evidence>
<comment type="catalytic activity">
    <reaction evidence="4">
        <text>an aldehyde + NAD(+) + H2O = a carboxylate + NADH + 2 H(+)</text>
        <dbReference type="Rhea" id="RHEA:16185"/>
        <dbReference type="ChEBI" id="CHEBI:15377"/>
        <dbReference type="ChEBI" id="CHEBI:15378"/>
        <dbReference type="ChEBI" id="CHEBI:17478"/>
        <dbReference type="ChEBI" id="CHEBI:29067"/>
        <dbReference type="ChEBI" id="CHEBI:57540"/>
        <dbReference type="ChEBI" id="CHEBI:57945"/>
        <dbReference type="EC" id="1.2.1.3"/>
    </reaction>
</comment>
<sequence length="485" mass="53487">MSPSTVTAPFDCTKYAGNIINNEFVPTKETRHSLNPSTAEPLYEVPVSTQANVDLAVKHARTAFKTWSKVPFEERARLLVAYADLIEANREELEKLLVREQGKPLGLAQTEFNMALTWLRTFATMEIKDVVLDDNEERTITQTFIPLGVCCGIVPWNWPVLLGLGKVGPALITGNTFIMKPSPFTPYTDLKLGELGMSIFPPGVFQVLSGGDDLGPMLTEHPGIEKISFTGSIATGKRVMASCAKTLKRVTLELGGNDACIVCDDVDIEKIVPKIATLSFLNSGQICMLVKRLYVHEKIYDKFLEAMVEFTKNIKTGDGFDPDVLVGPLQNSMQYEKVKDLYAEIGKSSWKTAFEGGVKATSKGYFITPAIIDNPPDDSRIVVEEPFGPIIPMLKWSDETDVLERANSLETGLGASVWSKDIARGERLARELSAGSVWVNSHFDVAPNVPFGGTKASGIGREWGMTGMLSYVDSRSLWVWKKIYD</sequence>
<keyword evidence="2 6" id="KW-0560">Oxidoreductase</keyword>
<dbReference type="OrthoDB" id="310895at2759"/>
<evidence type="ECO:0000256" key="6">
    <source>
        <dbReference type="RuleBase" id="RU003345"/>
    </source>
</evidence>
<evidence type="ECO:0000256" key="5">
    <source>
        <dbReference type="PROSITE-ProRule" id="PRU10007"/>
    </source>
</evidence>
<reference evidence="8 9" key="1">
    <citation type="submission" date="2018-05" db="EMBL/GenBank/DDBJ databases">
        <title>Draft genome sequence of Scytalidium lignicola DSM 105466, a ubiquitous saprotrophic fungus.</title>
        <authorList>
            <person name="Buettner E."/>
            <person name="Gebauer A.M."/>
            <person name="Hofrichter M."/>
            <person name="Liers C."/>
            <person name="Kellner H."/>
        </authorList>
    </citation>
    <scope>NUCLEOTIDE SEQUENCE [LARGE SCALE GENOMIC DNA]</scope>
    <source>
        <strain evidence="8 9">DSM 105466</strain>
    </source>
</reference>
<dbReference type="InterPro" id="IPR044086">
    <property type="entry name" value="LUC3-like"/>
</dbReference>
<accession>A0A3E2HML6</accession>
<dbReference type="InterPro" id="IPR016161">
    <property type="entry name" value="Ald_DH/histidinol_DH"/>
</dbReference>
<organism evidence="8 9">
    <name type="scientific">Scytalidium lignicola</name>
    <name type="common">Hyphomycete</name>
    <dbReference type="NCBI Taxonomy" id="5539"/>
    <lineage>
        <taxon>Eukaryota</taxon>
        <taxon>Fungi</taxon>
        <taxon>Dikarya</taxon>
        <taxon>Ascomycota</taxon>
        <taxon>Pezizomycotina</taxon>
        <taxon>Leotiomycetes</taxon>
        <taxon>Leotiomycetes incertae sedis</taxon>
        <taxon>Scytalidium</taxon>
    </lineage>
</organism>
<comment type="similarity">
    <text evidence="1 6">Belongs to the aldehyde dehydrogenase family.</text>
</comment>
<dbReference type="AlphaFoldDB" id="A0A3E2HML6"/>
<feature type="non-terminal residue" evidence="8">
    <location>
        <position position="485"/>
    </location>
</feature>
<dbReference type="InterPro" id="IPR015590">
    <property type="entry name" value="Aldehyde_DH_dom"/>
</dbReference>
<evidence type="ECO:0000256" key="3">
    <source>
        <dbReference type="ARBA" id="ARBA00024226"/>
    </source>
</evidence>
<dbReference type="GO" id="GO:0004029">
    <property type="term" value="F:aldehyde dehydrogenase (NAD+) activity"/>
    <property type="evidence" value="ECO:0007669"/>
    <property type="project" value="UniProtKB-EC"/>
</dbReference>
<gene>
    <name evidence="8" type="ORF">B7463_g2077</name>
</gene>
<dbReference type="PROSITE" id="PS00687">
    <property type="entry name" value="ALDEHYDE_DEHYDR_GLU"/>
    <property type="match status" value="1"/>
</dbReference>
<keyword evidence="9" id="KW-1185">Reference proteome</keyword>
<dbReference type="Gene3D" id="3.40.605.10">
    <property type="entry name" value="Aldehyde Dehydrogenase, Chain A, domain 1"/>
    <property type="match status" value="1"/>
</dbReference>
<dbReference type="SUPFAM" id="SSF53720">
    <property type="entry name" value="ALDH-like"/>
    <property type="match status" value="1"/>
</dbReference>
<dbReference type="EMBL" id="NCSJ02000023">
    <property type="protein sequence ID" value="RFU34291.1"/>
    <property type="molecule type" value="Genomic_DNA"/>
</dbReference>
<feature type="domain" description="Aldehyde dehydrogenase" evidence="7">
    <location>
        <begin position="29"/>
        <end position="475"/>
    </location>
</feature>
<dbReference type="Pfam" id="PF00171">
    <property type="entry name" value="Aldedh"/>
    <property type="match status" value="1"/>
</dbReference>
<evidence type="ECO:0000313" key="9">
    <source>
        <dbReference type="Proteomes" id="UP000258309"/>
    </source>
</evidence>
<comment type="caution">
    <text evidence="8">The sequence shown here is derived from an EMBL/GenBank/DDBJ whole genome shotgun (WGS) entry which is preliminary data.</text>
</comment>
<dbReference type="EC" id="1.2.1.3" evidence="3"/>
<dbReference type="InterPro" id="IPR029510">
    <property type="entry name" value="Ald_DH_CS_GLU"/>
</dbReference>
<dbReference type="OMA" id="MSIFPPG"/>
<feature type="non-terminal residue" evidence="8">
    <location>
        <position position="1"/>
    </location>
</feature>
<evidence type="ECO:0000256" key="1">
    <source>
        <dbReference type="ARBA" id="ARBA00009986"/>
    </source>
</evidence>
<dbReference type="STRING" id="5539.A0A3E2HML6"/>
<dbReference type="InterPro" id="IPR016163">
    <property type="entry name" value="Ald_DH_C"/>
</dbReference>
<dbReference type="Gene3D" id="3.40.309.10">
    <property type="entry name" value="Aldehyde Dehydrogenase, Chain A, domain 2"/>
    <property type="match status" value="1"/>
</dbReference>
<dbReference type="FunFam" id="3.40.309.10:FF:000009">
    <property type="entry name" value="Aldehyde dehydrogenase A"/>
    <property type="match status" value="1"/>
</dbReference>
<proteinExistence type="inferred from homology"/>
<dbReference type="CDD" id="cd07106">
    <property type="entry name" value="ALDH_AldA-AAD23400"/>
    <property type="match status" value="1"/>
</dbReference>
<evidence type="ECO:0000313" key="8">
    <source>
        <dbReference type="EMBL" id="RFU34291.1"/>
    </source>
</evidence>